<feature type="domain" description="HTH asnC-type" evidence="4">
    <location>
        <begin position="4"/>
        <end position="65"/>
    </location>
</feature>
<dbReference type="OMA" id="THEHIKP"/>
<dbReference type="SUPFAM" id="SSF54909">
    <property type="entry name" value="Dimeric alpha+beta barrel"/>
    <property type="match status" value="1"/>
</dbReference>
<sequence length="170" mass="18510">MLSIDKLDVQLLGLLGKDSRMSVAELANSLGVARNTVQSRMKRMETSGLLTGFRPNLDLAEVGIPIQAFVGLELEQGKLTAVGNRLVDLPEVIEIHATTGREDLLVRVATSTHAELQKLLEKIANLPGITHSTTTIALTSPLPYRIQPLLEHLTDDSGWGRSTALPRSQR</sequence>
<dbReference type="EMBL" id="CP130953">
    <property type="protein sequence ID" value="WLF45643.1"/>
    <property type="molecule type" value="Genomic_DNA"/>
</dbReference>
<reference evidence="7" key="3">
    <citation type="submission" date="2022-12" db="EMBL/GenBank/DDBJ databases">
        <authorList>
            <person name="Krivoruchko A.V."/>
            <person name="Elkin A."/>
        </authorList>
    </citation>
    <scope>NUCLEOTIDE SEQUENCE</scope>
    <source>
        <strain evidence="7">IEGM 249</strain>
    </source>
</reference>
<dbReference type="Proteomes" id="UP000186108">
    <property type="component" value="Chromosome"/>
</dbReference>
<dbReference type="PATRIC" id="fig|37919.13.peg.5451"/>
<dbReference type="Pfam" id="PF01037">
    <property type="entry name" value="AsnC_trans_reg"/>
    <property type="match status" value="1"/>
</dbReference>
<accession>A0A076EW75</accession>
<dbReference type="InterPro" id="IPR019887">
    <property type="entry name" value="Tscrpt_reg_AsnC/Lrp_C"/>
</dbReference>
<dbReference type="GO" id="GO:0043565">
    <property type="term" value="F:sequence-specific DNA binding"/>
    <property type="evidence" value="ECO:0007669"/>
    <property type="project" value="InterPro"/>
</dbReference>
<evidence type="ECO:0000313" key="8">
    <source>
        <dbReference type="EMBL" id="WLF45643.1"/>
    </source>
</evidence>
<evidence type="ECO:0000256" key="2">
    <source>
        <dbReference type="ARBA" id="ARBA00023125"/>
    </source>
</evidence>
<evidence type="ECO:0000259" key="4">
    <source>
        <dbReference type="PROSITE" id="PS50956"/>
    </source>
</evidence>
<dbReference type="SMART" id="SM00344">
    <property type="entry name" value="HTH_ASNC"/>
    <property type="match status" value="1"/>
</dbReference>
<evidence type="ECO:0000313" key="7">
    <source>
        <dbReference type="EMBL" id="MCZ4583157.1"/>
    </source>
</evidence>
<dbReference type="PANTHER" id="PTHR30154:SF34">
    <property type="entry name" value="TRANSCRIPTIONAL REGULATOR AZLB"/>
    <property type="match status" value="1"/>
</dbReference>
<dbReference type="InterPro" id="IPR036388">
    <property type="entry name" value="WH-like_DNA-bd_sf"/>
</dbReference>
<dbReference type="EMBL" id="CP008947">
    <property type="protein sequence ID" value="AII09517.1"/>
    <property type="molecule type" value="Genomic_DNA"/>
</dbReference>
<dbReference type="Proteomes" id="UP001231166">
    <property type="component" value="Chromosome"/>
</dbReference>
<dbReference type="eggNOG" id="COG1522">
    <property type="taxonomic scope" value="Bacteria"/>
</dbReference>
<dbReference type="InterPro" id="IPR000485">
    <property type="entry name" value="AsnC-type_HTH_dom"/>
</dbReference>
<dbReference type="CDD" id="cd00090">
    <property type="entry name" value="HTH_ARSR"/>
    <property type="match status" value="1"/>
</dbReference>
<evidence type="ECO:0000256" key="1">
    <source>
        <dbReference type="ARBA" id="ARBA00023015"/>
    </source>
</evidence>
<dbReference type="Proteomes" id="UP000028488">
    <property type="component" value="Chromosome"/>
</dbReference>
<dbReference type="InterPro" id="IPR019888">
    <property type="entry name" value="Tscrpt_reg_AsnC-like"/>
</dbReference>
<reference evidence="6 10" key="2">
    <citation type="submission" date="2014-07" db="EMBL/GenBank/DDBJ databases">
        <authorList>
            <person name="Zhang J.E."/>
            <person name="Yang H."/>
            <person name="Guo J."/>
            <person name="Deng Z."/>
            <person name="Luo H."/>
            <person name="Luo M."/>
            <person name="Zhao B."/>
        </authorList>
    </citation>
    <scope>NUCLEOTIDE SEQUENCE [LARGE SCALE GENOMIC DNA]</scope>
    <source>
        <strain evidence="6 10">1CP</strain>
    </source>
</reference>
<dbReference type="InterPro" id="IPR011991">
    <property type="entry name" value="ArsR-like_HTH"/>
</dbReference>
<dbReference type="EMBL" id="JAPWIS010000002">
    <property type="protein sequence ID" value="MCZ4583157.1"/>
    <property type="molecule type" value="Genomic_DNA"/>
</dbReference>
<dbReference type="RefSeq" id="WP_005252722.1">
    <property type="nucleotide sequence ID" value="NZ_CAJUXZ010000001.1"/>
</dbReference>
<dbReference type="PANTHER" id="PTHR30154">
    <property type="entry name" value="LEUCINE-RESPONSIVE REGULATORY PROTEIN"/>
    <property type="match status" value="1"/>
</dbReference>
<dbReference type="Gene3D" id="3.30.70.920">
    <property type="match status" value="1"/>
</dbReference>
<gene>
    <name evidence="5" type="ORF">EP51_34710</name>
    <name evidence="7" type="ORF">O4328_05545</name>
    <name evidence="8" type="ORF">Q5707_27640</name>
    <name evidence="6" type="ORF">R1CP_26000</name>
</gene>
<dbReference type="PROSITE" id="PS50956">
    <property type="entry name" value="HTH_ASNC_2"/>
    <property type="match status" value="1"/>
</dbReference>
<evidence type="ECO:0000256" key="3">
    <source>
        <dbReference type="ARBA" id="ARBA00023163"/>
    </source>
</evidence>
<reference evidence="5 9" key="1">
    <citation type="submission" date="2014-07" db="EMBL/GenBank/DDBJ databases">
        <title>Genome Sequence of Rhodococcus opacus Strain R7, a Biodegrader of Mono- and Polycyclic Aromatic Hydrocarbons.</title>
        <authorList>
            <person name="Di Gennaro P."/>
            <person name="Zampolli J."/>
            <person name="Presti I."/>
            <person name="Cappelletti M."/>
            <person name="D'Ursi P."/>
            <person name="Orro A."/>
            <person name="Mezzelani A."/>
            <person name="Milanesi L."/>
        </authorList>
    </citation>
    <scope>NUCLEOTIDE SEQUENCE [LARGE SCALE GENOMIC DNA]</scope>
    <source>
        <strain evidence="5 9">R7</strain>
    </source>
</reference>
<dbReference type="InterPro" id="IPR036390">
    <property type="entry name" value="WH_DNA-bd_sf"/>
</dbReference>
<dbReference type="GO" id="GO:0043200">
    <property type="term" value="P:response to amino acid"/>
    <property type="evidence" value="ECO:0007669"/>
    <property type="project" value="TreeGrafter"/>
</dbReference>
<dbReference type="Gene3D" id="1.10.10.10">
    <property type="entry name" value="Winged helix-like DNA-binding domain superfamily/Winged helix DNA-binding domain"/>
    <property type="match status" value="1"/>
</dbReference>
<keyword evidence="3" id="KW-0804">Transcription</keyword>
<keyword evidence="1" id="KW-0805">Transcription regulation</keyword>
<dbReference type="EMBL" id="CP009111">
    <property type="protein sequence ID" value="ANS29852.1"/>
    <property type="molecule type" value="Genomic_DNA"/>
</dbReference>
<organism evidence="5 9">
    <name type="scientific">Rhodococcus opacus</name>
    <name type="common">Nocardia opaca</name>
    <dbReference type="NCBI Taxonomy" id="37919"/>
    <lineage>
        <taxon>Bacteria</taxon>
        <taxon>Bacillati</taxon>
        <taxon>Actinomycetota</taxon>
        <taxon>Actinomycetes</taxon>
        <taxon>Mycobacteriales</taxon>
        <taxon>Nocardiaceae</taxon>
        <taxon>Rhodococcus</taxon>
    </lineage>
</organism>
<name>A0A076EW75_RHOOP</name>
<dbReference type="GO" id="GO:0005829">
    <property type="term" value="C:cytosol"/>
    <property type="evidence" value="ECO:0007669"/>
    <property type="project" value="TreeGrafter"/>
</dbReference>
<reference evidence="8" key="4">
    <citation type="submission" date="2023-07" db="EMBL/GenBank/DDBJ databases">
        <title>Genomic analysis of Rhodococcus opacus VOC-14 with glycol ethers degradation activity.</title>
        <authorList>
            <person name="Narkevich D.A."/>
            <person name="Hlushen A.M."/>
            <person name="Akhremchuk A.E."/>
            <person name="Sikolenko M.A."/>
            <person name="Valentovich L.N."/>
        </authorList>
    </citation>
    <scope>NUCLEOTIDE SEQUENCE</scope>
    <source>
        <strain evidence="8">VOC-14</strain>
    </source>
</reference>
<evidence type="ECO:0000313" key="6">
    <source>
        <dbReference type="EMBL" id="ANS29852.1"/>
    </source>
</evidence>
<proteinExistence type="predicted"/>
<evidence type="ECO:0000313" key="10">
    <source>
        <dbReference type="Proteomes" id="UP000186108"/>
    </source>
</evidence>
<dbReference type="Proteomes" id="UP001066327">
    <property type="component" value="Unassembled WGS sequence"/>
</dbReference>
<evidence type="ECO:0000313" key="11">
    <source>
        <dbReference type="Proteomes" id="UP001066327"/>
    </source>
</evidence>
<keyword evidence="2" id="KW-0238">DNA-binding</keyword>
<protein>
    <submittedName>
        <fullName evidence="5 7">AsnC family transcriptional regulator</fullName>
    </submittedName>
</protein>
<keyword evidence="11" id="KW-1185">Reference proteome</keyword>
<evidence type="ECO:0000313" key="5">
    <source>
        <dbReference type="EMBL" id="AII09517.1"/>
    </source>
</evidence>
<dbReference type="GeneID" id="69893306"/>
<evidence type="ECO:0000313" key="9">
    <source>
        <dbReference type="Proteomes" id="UP000028488"/>
    </source>
</evidence>
<dbReference type="SUPFAM" id="SSF46785">
    <property type="entry name" value="Winged helix' DNA-binding domain"/>
    <property type="match status" value="1"/>
</dbReference>
<dbReference type="InterPro" id="IPR011008">
    <property type="entry name" value="Dimeric_a/b-barrel"/>
</dbReference>
<dbReference type="AlphaFoldDB" id="A0A076EW75"/>
<dbReference type="PRINTS" id="PR00033">
    <property type="entry name" value="HTHASNC"/>
</dbReference>
<dbReference type="Pfam" id="PF13404">
    <property type="entry name" value="HTH_AsnC-type"/>
    <property type="match status" value="1"/>
</dbReference>